<feature type="region of interest" description="Disordered" evidence="1">
    <location>
        <begin position="10"/>
        <end position="31"/>
    </location>
</feature>
<organism evidence="2 3">
    <name type="scientific">Linum trigynum</name>
    <dbReference type="NCBI Taxonomy" id="586398"/>
    <lineage>
        <taxon>Eukaryota</taxon>
        <taxon>Viridiplantae</taxon>
        <taxon>Streptophyta</taxon>
        <taxon>Embryophyta</taxon>
        <taxon>Tracheophyta</taxon>
        <taxon>Spermatophyta</taxon>
        <taxon>Magnoliopsida</taxon>
        <taxon>eudicotyledons</taxon>
        <taxon>Gunneridae</taxon>
        <taxon>Pentapetalae</taxon>
        <taxon>rosids</taxon>
        <taxon>fabids</taxon>
        <taxon>Malpighiales</taxon>
        <taxon>Linaceae</taxon>
        <taxon>Linum</taxon>
    </lineage>
</organism>
<evidence type="ECO:0000313" key="2">
    <source>
        <dbReference type="EMBL" id="CAL1413934.1"/>
    </source>
</evidence>
<dbReference type="InterPro" id="IPR021109">
    <property type="entry name" value="Peptidase_aspartic_dom_sf"/>
</dbReference>
<sequence>MDEPIVHQLVSEPGSTEPSSYQLPGKTSSTFNHQRREEVLRATTIRNDKVDGSPTKVPPTKKLTVASSFKIHEPPDAEISVTGLTGVYNVAIIHLDATIHKKPMTALAGRSSTLNFINTDIAKGLGLQAKPISLFKVKIRTGEILVCDRFYKAVLIDIQGVQFDVDLYELPDCGTEVVLDVQWFRPM</sequence>
<reference evidence="2 3" key="1">
    <citation type="submission" date="2024-04" db="EMBL/GenBank/DDBJ databases">
        <authorList>
            <person name="Fracassetti M."/>
        </authorList>
    </citation>
    <scope>NUCLEOTIDE SEQUENCE [LARGE SCALE GENOMIC DNA]</scope>
</reference>
<evidence type="ECO:0000256" key="1">
    <source>
        <dbReference type="SAM" id="MobiDB-lite"/>
    </source>
</evidence>
<dbReference type="Gene3D" id="2.40.70.10">
    <property type="entry name" value="Acid Proteases"/>
    <property type="match status" value="1"/>
</dbReference>
<accession>A0AAV2GUV4</accession>
<dbReference type="AlphaFoldDB" id="A0AAV2GUV4"/>
<feature type="compositionally biased region" description="Polar residues" evidence="1">
    <location>
        <begin position="13"/>
        <end position="31"/>
    </location>
</feature>
<dbReference type="Pfam" id="PF08284">
    <property type="entry name" value="RVP_2"/>
    <property type="match status" value="1"/>
</dbReference>
<protein>
    <submittedName>
        <fullName evidence="2">Uncharacterized protein</fullName>
    </submittedName>
</protein>
<dbReference type="EMBL" id="OZ034822">
    <property type="protein sequence ID" value="CAL1413934.1"/>
    <property type="molecule type" value="Genomic_DNA"/>
</dbReference>
<keyword evidence="3" id="KW-1185">Reference proteome</keyword>
<dbReference type="CDD" id="cd00303">
    <property type="entry name" value="retropepsin_like"/>
    <property type="match status" value="1"/>
</dbReference>
<gene>
    <name evidence="2" type="ORF">LTRI10_LOCUS53129</name>
</gene>
<proteinExistence type="predicted"/>
<evidence type="ECO:0000313" key="3">
    <source>
        <dbReference type="Proteomes" id="UP001497516"/>
    </source>
</evidence>
<name>A0AAV2GUV4_9ROSI</name>
<dbReference type="Proteomes" id="UP001497516">
    <property type="component" value="Chromosome 9"/>
</dbReference>